<dbReference type="Gene3D" id="3.40.830.10">
    <property type="entry name" value="LigB-like"/>
    <property type="match status" value="1"/>
</dbReference>
<feature type="domain" description="Extradiol ring-cleavage dioxygenase class III enzyme subunit B" evidence="1">
    <location>
        <begin position="233"/>
        <end position="347"/>
    </location>
</feature>
<dbReference type="AlphaFoldDB" id="A0A846WJV5"/>
<reference evidence="2 3" key="1">
    <citation type="submission" date="2020-04" db="EMBL/GenBank/DDBJ databases">
        <title>MicrobeNet Type strains.</title>
        <authorList>
            <person name="Nicholson A.C."/>
        </authorList>
    </citation>
    <scope>NUCLEOTIDE SEQUENCE [LARGE SCALE GENOMIC DNA]</scope>
    <source>
        <strain evidence="2 3">ATCC BAA-14</strain>
    </source>
</reference>
<dbReference type="EMBL" id="JAAXPC010000003">
    <property type="protein sequence ID" value="NKY01469.1"/>
    <property type="molecule type" value="Genomic_DNA"/>
</dbReference>
<dbReference type="GO" id="GO:0016702">
    <property type="term" value="F:oxidoreductase activity, acting on single donors with incorporation of molecular oxygen, incorporation of two atoms of oxygen"/>
    <property type="evidence" value="ECO:0007669"/>
    <property type="project" value="UniProtKB-ARBA"/>
</dbReference>
<dbReference type="Pfam" id="PF02900">
    <property type="entry name" value="LigB"/>
    <property type="match status" value="1"/>
</dbReference>
<evidence type="ECO:0000313" key="3">
    <source>
        <dbReference type="Proteomes" id="UP000563898"/>
    </source>
</evidence>
<evidence type="ECO:0000259" key="1">
    <source>
        <dbReference type="Pfam" id="PF02900"/>
    </source>
</evidence>
<dbReference type="Proteomes" id="UP000563898">
    <property type="component" value="Unassembled WGS sequence"/>
</dbReference>
<organism evidence="2 3">
    <name type="scientific">Gordonia polyisoprenivorans</name>
    <dbReference type="NCBI Taxonomy" id="84595"/>
    <lineage>
        <taxon>Bacteria</taxon>
        <taxon>Bacillati</taxon>
        <taxon>Actinomycetota</taxon>
        <taxon>Actinomycetes</taxon>
        <taxon>Mycobacteriales</taxon>
        <taxon>Gordoniaceae</taxon>
        <taxon>Gordonia</taxon>
    </lineage>
</organism>
<dbReference type="GO" id="GO:0008198">
    <property type="term" value="F:ferrous iron binding"/>
    <property type="evidence" value="ECO:0007669"/>
    <property type="project" value="InterPro"/>
</dbReference>
<keyword evidence="2" id="KW-0223">Dioxygenase</keyword>
<dbReference type="InterPro" id="IPR004183">
    <property type="entry name" value="Xdiol_dOase_suB"/>
</dbReference>
<dbReference type="RefSeq" id="WP_006373113.1">
    <property type="nucleotide sequence ID" value="NZ_JAAXPC010000003.1"/>
</dbReference>
<dbReference type="SUPFAM" id="SSF53213">
    <property type="entry name" value="LigB-like"/>
    <property type="match status" value="1"/>
</dbReference>
<comment type="caution">
    <text evidence="2">The sequence shown here is derived from an EMBL/GenBank/DDBJ whole genome shotgun (WGS) entry which is preliminary data.</text>
</comment>
<sequence>MADVIGVGLTHYPLLAGKDSHMASLLTSTLKDPDIPAELKDPASWSAQAQAEWGDDAGVNAAAEHRKRLMADIDVCRSAIDEFEPDVLIVWGDDQYENFREEVIPSFCILAYDDTVVHPFGVLDMIKVPNYWDLPGDTSFVMRGDPAFAKQAAGDVLNSGVDVAYSYQPREGIHFPHAFGNTQLFLDFDNVGSRFPYPMVPMAVNCYGEHVIARKGGIARFADIEAGENLDPPGPSPRRCFEFGAAVGRFAQRSDKRVALVASSSWSHAFLYDKGWHLRPDTEADQALYDAMLVGDYDTWNARTSREVVDSGQHEMLNWYCLLGAMAALDMSLTWSDFVTTEIFNSNKAFAVFGG</sequence>
<name>A0A846WJV5_9ACTN</name>
<proteinExistence type="predicted"/>
<keyword evidence="2" id="KW-0560">Oxidoreductase</keyword>
<protein>
    <submittedName>
        <fullName evidence="2">Extradiol ring-cleavage dioxygenase</fullName>
    </submittedName>
</protein>
<accession>A0A846WJV5</accession>
<evidence type="ECO:0000313" key="2">
    <source>
        <dbReference type="EMBL" id="NKY01469.1"/>
    </source>
</evidence>
<gene>
    <name evidence="2" type="ORF">HGA05_07785</name>
</gene>